<organism evidence="3 4">
    <name type="scientific">Candidatus Ornithobacterium hominis</name>
    <dbReference type="NCBI Taxonomy" id="2497989"/>
    <lineage>
        <taxon>Bacteria</taxon>
        <taxon>Pseudomonadati</taxon>
        <taxon>Bacteroidota</taxon>
        <taxon>Flavobacteriia</taxon>
        <taxon>Flavobacteriales</taxon>
        <taxon>Weeksellaceae</taxon>
        <taxon>Ornithobacterium</taxon>
    </lineage>
</organism>
<keyword evidence="2" id="KW-0812">Transmembrane</keyword>
<gene>
    <name evidence="3" type="ORF">SAMEA104719789_01171</name>
</gene>
<protein>
    <recommendedName>
        <fullName evidence="5">Conjugal transfer protein TraD</fullName>
    </recommendedName>
</protein>
<evidence type="ECO:0008006" key="5">
    <source>
        <dbReference type="Google" id="ProtNLM"/>
    </source>
</evidence>
<evidence type="ECO:0000313" key="4">
    <source>
        <dbReference type="Proteomes" id="UP000262142"/>
    </source>
</evidence>
<feature type="region of interest" description="Disordered" evidence="1">
    <location>
        <begin position="26"/>
        <end position="93"/>
    </location>
</feature>
<dbReference type="AlphaFoldDB" id="A0A383TZN2"/>
<feature type="compositionally biased region" description="Basic and acidic residues" evidence="1">
    <location>
        <begin position="183"/>
        <end position="200"/>
    </location>
</feature>
<dbReference type="OrthoDB" id="1439843at2"/>
<keyword evidence="2" id="KW-1133">Transmembrane helix</keyword>
<evidence type="ECO:0000256" key="2">
    <source>
        <dbReference type="SAM" id="Phobius"/>
    </source>
</evidence>
<dbReference type="Proteomes" id="UP000262142">
    <property type="component" value="Unassembled WGS sequence"/>
</dbReference>
<feature type="transmembrane region" description="Helical" evidence="2">
    <location>
        <begin position="6"/>
        <end position="23"/>
    </location>
</feature>
<feature type="compositionally biased region" description="Basic and acidic residues" evidence="1">
    <location>
        <begin position="75"/>
        <end position="85"/>
    </location>
</feature>
<reference evidence="3 4" key="1">
    <citation type="submission" date="2018-09" db="EMBL/GenBank/DDBJ databases">
        <authorList>
            <consortium name="Pathogen Informatics"/>
        </authorList>
    </citation>
    <scope>NUCLEOTIDE SEQUENCE [LARGE SCALE GENOMIC DNA]</scope>
    <source>
        <strain evidence="3 4">OH-22767</strain>
    </source>
</reference>
<feature type="region of interest" description="Disordered" evidence="1">
    <location>
        <begin position="183"/>
        <end position="206"/>
    </location>
</feature>
<sequence length="206" mass="23625">MEKIIIILLFIIIFVLLWERNFLRPKNKTSNPRSKSPPRPKKEQPYTVVGKSQFVAPKVDEPAQETTEPLPSNEKPTKVQPEPKKTSIPAQIPEEDLEAIFSKELNEDEEEELRAMRTPEEDDDFATGLSFEELAQVEPLLTKKELDKEEEQQATSIAKKLSDTELLNEIEKVLPQAKKRVSELLDRDLKSPPTKSKEDFDIGDFV</sequence>
<dbReference type="EMBL" id="UNSC01000004">
    <property type="protein sequence ID" value="SZD73122.1"/>
    <property type="molecule type" value="Genomic_DNA"/>
</dbReference>
<keyword evidence="4" id="KW-1185">Reference proteome</keyword>
<evidence type="ECO:0000313" key="3">
    <source>
        <dbReference type="EMBL" id="SZD73122.1"/>
    </source>
</evidence>
<proteinExistence type="predicted"/>
<keyword evidence="2" id="KW-0472">Membrane</keyword>
<name>A0A383TZN2_9FLAO</name>
<evidence type="ECO:0000256" key="1">
    <source>
        <dbReference type="SAM" id="MobiDB-lite"/>
    </source>
</evidence>
<accession>A0A383TZN2</accession>